<reference evidence="3" key="1">
    <citation type="journal article" date="2019" name="Int. J. Syst. Evol. Microbiol.">
        <title>The Global Catalogue of Microorganisms (GCM) 10K type strain sequencing project: providing services to taxonomists for standard genome sequencing and annotation.</title>
        <authorList>
            <consortium name="The Broad Institute Genomics Platform"/>
            <consortium name="The Broad Institute Genome Sequencing Center for Infectious Disease"/>
            <person name="Wu L."/>
            <person name="Ma J."/>
        </authorList>
    </citation>
    <scope>NUCLEOTIDE SEQUENCE [LARGE SCALE GENOMIC DNA]</scope>
    <source>
        <strain evidence="3">JCM 16545</strain>
    </source>
</reference>
<keyword evidence="3" id="KW-1185">Reference proteome</keyword>
<organism evidence="2 3">
    <name type="scientific">Rubritalea spongiae</name>
    <dbReference type="NCBI Taxonomy" id="430797"/>
    <lineage>
        <taxon>Bacteria</taxon>
        <taxon>Pseudomonadati</taxon>
        <taxon>Verrucomicrobiota</taxon>
        <taxon>Verrucomicrobiia</taxon>
        <taxon>Verrucomicrobiales</taxon>
        <taxon>Rubritaleaceae</taxon>
        <taxon>Rubritalea</taxon>
    </lineage>
</organism>
<dbReference type="SUPFAM" id="SSF56322">
    <property type="entry name" value="ADC synthase"/>
    <property type="match status" value="1"/>
</dbReference>
<proteinExistence type="predicted"/>
<dbReference type="PANTHER" id="PTHR42839:SF2">
    <property type="entry name" value="ISOCHORISMATE SYNTHASE ENTC"/>
    <property type="match status" value="1"/>
</dbReference>
<dbReference type="InterPro" id="IPR015890">
    <property type="entry name" value="Chorismate_C"/>
</dbReference>
<gene>
    <name evidence="2" type="ORF">ACFSQZ_11490</name>
</gene>
<dbReference type="RefSeq" id="WP_377094825.1">
    <property type="nucleotide sequence ID" value="NZ_JBHSJM010000001.1"/>
</dbReference>
<accession>A0ABW5E392</accession>
<dbReference type="Gene3D" id="3.60.120.10">
    <property type="entry name" value="Anthranilate synthase"/>
    <property type="match status" value="1"/>
</dbReference>
<sequence length="334" mass="37631">MNFLNDDFALISTADGELLVGEGPFTEFSQCPRDGVAFYKNDFALSDSKPWKVPKQVHRLKADALQDFVSPNVCWQAPEAGGFARIFSEINETIQTGGLEKSVPVATECGVVESGLVRGLLGQLADHRKPFYSYAWVEGKNGFCGQTPELLFQLRKGRFKTMALAGTARASDRSVFAFDEKEIREHEYVAQTLVANLSDLGMVKRSERRIMDLGELVHFHTPLEIFMYGDQSIDFLLRKMHPTPALGPHPRTQETLEMLYRWRNELEAPAYFGAPFGVYDNGVFHAVVTIRGVYWSGNEIQVPSGCGVIEASRLTNEWRELELKRNAVKARFRI</sequence>
<feature type="domain" description="Chorismate-utilising enzyme C-terminal" evidence="1">
    <location>
        <begin position="83"/>
        <end position="324"/>
    </location>
</feature>
<evidence type="ECO:0000259" key="1">
    <source>
        <dbReference type="Pfam" id="PF00425"/>
    </source>
</evidence>
<comment type="caution">
    <text evidence="2">The sequence shown here is derived from an EMBL/GenBank/DDBJ whole genome shotgun (WGS) entry which is preliminary data.</text>
</comment>
<name>A0ABW5E392_9BACT</name>
<protein>
    <submittedName>
        <fullName evidence="2">Chorismate-binding protein</fullName>
    </submittedName>
</protein>
<dbReference type="Proteomes" id="UP001597297">
    <property type="component" value="Unassembled WGS sequence"/>
</dbReference>
<dbReference type="EMBL" id="JBHUJC010000038">
    <property type="protein sequence ID" value="MFD2277096.1"/>
    <property type="molecule type" value="Genomic_DNA"/>
</dbReference>
<dbReference type="Pfam" id="PF00425">
    <property type="entry name" value="Chorismate_bind"/>
    <property type="match status" value="1"/>
</dbReference>
<evidence type="ECO:0000313" key="2">
    <source>
        <dbReference type="EMBL" id="MFD2277096.1"/>
    </source>
</evidence>
<evidence type="ECO:0000313" key="3">
    <source>
        <dbReference type="Proteomes" id="UP001597297"/>
    </source>
</evidence>
<dbReference type="PANTHER" id="PTHR42839">
    <property type="entry name" value="ISOCHORISMATE SYNTHASE ENTC"/>
    <property type="match status" value="1"/>
</dbReference>
<dbReference type="InterPro" id="IPR005801">
    <property type="entry name" value="ADC_synthase"/>
</dbReference>